<sequence>ALIPVPPISVDDDDEENPQIIQNENDSRSSNSREPLVFTQPQFTHDFHLIYCRNQSPSDNFLMLAIIQLFLCSLIGVLALFCIIPALYFAVKARNAEMNGDIIRMYSKRQLALIFNFLGFFVGFINIISHYPATSNIYVTPHAKLTSSFNDSRSSNNREIVFTRPQFAHDFHLVYQRNQSQ</sequence>
<dbReference type="InParanoid" id="A0A1X7VN19"/>
<reference evidence="3" key="1">
    <citation type="submission" date="2017-05" db="UniProtKB">
        <authorList>
            <consortium name="EnsemblMetazoa"/>
        </authorList>
    </citation>
    <scope>IDENTIFICATION</scope>
</reference>
<protein>
    <submittedName>
        <fullName evidence="3">Uncharacterized protein</fullName>
    </submittedName>
</protein>
<dbReference type="AlphaFoldDB" id="A0A1X7VN19"/>
<proteinExistence type="predicted"/>
<keyword evidence="2" id="KW-0812">Transmembrane</keyword>
<name>A0A1X7VN19_AMPQE</name>
<keyword evidence="2" id="KW-0472">Membrane</keyword>
<feature type="transmembrane region" description="Helical" evidence="2">
    <location>
        <begin position="111"/>
        <end position="131"/>
    </location>
</feature>
<keyword evidence="2" id="KW-1133">Transmembrane helix</keyword>
<evidence type="ECO:0000256" key="1">
    <source>
        <dbReference type="SAM" id="MobiDB-lite"/>
    </source>
</evidence>
<feature type="transmembrane region" description="Helical" evidence="2">
    <location>
        <begin position="61"/>
        <end position="90"/>
    </location>
</feature>
<evidence type="ECO:0000256" key="2">
    <source>
        <dbReference type="SAM" id="Phobius"/>
    </source>
</evidence>
<feature type="region of interest" description="Disordered" evidence="1">
    <location>
        <begin position="1"/>
        <end position="33"/>
    </location>
</feature>
<accession>A0A1X7VN19</accession>
<evidence type="ECO:0000313" key="3">
    <source>
        <dbReference type="EnsemblMetazoa" id="Aqu2.1.41279_001"/>
    </source>
</evidence>
<dbReference type="EnsemblMetazoa" id="Aqu2.1.41279_001">
    <property type="protein sequence ID" value="Aqu2.1.41279_001"/>
    <property type="gene ID" value="Aqu2.1.41279"/>
</dbReference>
<organism evidence="3">
    <name type="scientific">Amphimedon queenslandica</name>
    <name type="common">Sponge</name>
    <dbReference type="NCBI Taxonomy" id="400682"/>
    <lineage>
        <taxon>Eukaryota</taxon>
        <taxon>Metazoa</taxon>
        <taxon>Porifera</taxon>
        <taxon>Demospongiae</taxon>
        <taxon>Heteroscleromorpha</taxon>
        <taxon>Haplosclerida</taxon>
        <taxon>Niphatidae</taxon>
        <taxon>Amphimedon</taxon>
    </lineage>
</organism>